<dbReference type="Pfam" id="PF06182">
    <property type="entry name" value="ABC2_membrane_6"/>
    <property type="match status" value="1"/>
</dbReference>
<dbReference type="RefSeq" id="WP_079424715.1">
    <property type="nucleotide sequence ID" value="NZ_MZGV01000024.1"/>
</dbReference>
<keyword evidence="1" id="KW-0472">Membrane</keyword>
<organism evidence="2 3">
    <name type="scientific">Clostridium oryzae</name>
    <dbReference type="NCBI Taxonomy" id="1450648"/>
    <lineage>
        <taxon>Bacteria</taxon>
        <taxon>Bacillati</taxon>
        <taxon>Bacillota</taxon>
        <taxon>Clostridia</taxon>
        <taxon>Eubacteriales</taxon>
        <taxon>Clostridiaceae</taxon>
        <taxon>Clostridium</taxon>
    </lineage>
</organism>
<feature type="transmembrane region" description="Helical" evidence="1">
    <location>
        <begin position="180"/>
        <end position="197"/>
    </location>
</feature>
<keyword evidence="1" id="KW-0812">Transmembrane</keyword>
<dbReference type="PANTHER" id="PTHR36832">
    <property type="entry name" value="SLR1174 PROTEIN-RELATED"/>
    <property type="match status" value="1"/>
</dbReference>
<dbReference type="STRING" id="1450648.CLORY_24060"/>
<gene>
    <name evidence="2" type="ORF">CLORY_24060</name>
</gene>
<name>A0A1V4IMZ1_9CLOT</name>
<dbReference type="OrthoDB" id="8582979at2"/>
<evidence type="ECO:0000256" key="1">
    <source>
        <dbReference type="SAM" id="Phobius"/>
    </source>
</evidence>
<evidence type="ECO:0000313" key="3">
    <source>
        <dbReference type="Proteomes" id="UP000190080"/>
    </source>
</evidence>
<evidence type="ECO:0000313" key="2">
    <source>
        <dbReference type="EMBL" id="OPJ61194.1"/>
    </source>
</evidence>
<proteinExistence type="predicted"/>
<protein>
    <submittedName>
        <fullName evidence="2">ABC-2 family transporter protein</fullName>
    </submittedName>
</protein>
<accession>A0A1V4IMZ1</accession>
<dbReference type="Proteomes" id="UP000190080">
    <property type="component" value="Unassembled WGS sequence"/>
</dbReference>
<feature type="transmembrane region" description="Helical" evidence="1">
    <location>
        <begin position="21"/>
        <end position="43"/>
    </location>
</feature>
<dbReference type="PANTHER" id="PTHR36832:SF1">
    <property type="entry name" value="SLR1174 PROTEIN"/>
    <property type="match status" value="1"/>
</dbReference>
<feature type="transmembrane region" description="Helical" evidence="1">
    <location>
        <begin position="142"/>
        <end position="168"/>
    </location>
</feature>
<keyword evidence="3" id="KW-1185">Reference proteome</keyword>
<dbReference type="EMBL" id="MZGV01000024">
    <property type="protein sequence ID" value="OPJ61194.1"/>
    <property type="molecule type" value="Genomic_DNA"/>
</dbReference>
<feature type="transmembrane region" description="Helical" evidence="1">
    <location>
        <begin position="239"/>
        <end position="259"/>
    </location>
</feature>
<keyword evidence="1" id="KW-1133">Transmembrane helix</keyword>
<reference evidence="2 3" key="1">
    <citation type="submission" date="2017-03" db="EMBL/GenBank/DDBJ databases">
        <title>Genome sequence of Clostridium oryzae DSM 28571.</title>
        <authorList>
            <person name="Poehlein A."/>
            <person name="Daniel R."/>
        </authorList>
    </citation>
    <scope>NUCLEOTIDE SEQUENCE [LARGE SCALE GENOMIC DNA]</scope>
    <source>
        <strain evidence="2 3">DSM 28571</strain>
    </source>
</reference>
<sequence length="269" mass="30792">MRRFNKYLKTLSLGIQTAIEYRFNFLLGIVSIVFPLTIQYFLWTAIYSSSSGNNVYGYTFSQMITYSILAILVSKLVSSDFQWEVLDDIKNGGFNKFIIRPINYLLYRLFNFVGQKLFNFLMMFMIISVILTFLTINLNLGISLTTVFLFILSIFLAFFINFFIYYAVSAMTFWISDASGLFAVISIVGNIVSGGIFPLDIFSSTVKNIFSMLPFQYTIFFPVNIINGKFTLNQIAFGLLMQCLWIIILLISSKALWFLGMKKYTAIGG</sequence>
<dbReference type="InterPro" id="IPR010390">
    <property type="entry name" value="ABC-2_transporter-like"/>
</dbReference>
<feature type="transmembrane region" description="Helical" evidence="1">
    <location>
        <begin position="55"/>
        <end position="73"/>
    </location>
</feature>
<comment type="caution">
    <text evidence="2">The sequence shown here is derived from an EMBL/GenBank/DDBJ whole genome shotgun (WGS) entry which is preliminary data.</text>
</comment>
<dbReference type="AlphaFoldDB" id="A0A1V4IMZ1"/>
<feature type="transmembrane region" description="Helical" evidence="1">
    <location>
        <begin position="117"/>
        <end position="136"/>
    </location>
</feature>